<organism evidence="12 13">
    <name type="scientific">Tepidimicrobium xylanilyticum</name>
    <dbReference type="NCBI Taxonomy" id="1123352"/>
    <lineage>
        <taxon>Bacteria</taxon>
        <taxon>Bacillati</taxon>
        <taxon>Bacillota</taxon>
        <taxon>Tissierellia</taxon>
        <taxon>Tissierellales</taxon>
        <taxon>Tepidimicrobiaceae</taxon>
        <taxon>Tepidimicrobium</taxon>
    </lineage>
</organism>
<dbReference type="PANTHER" id="PTHR12428:SF65">
    <property type="entry name" value="CYTOCHROME C OXIDASE ASSEMBLY PROTEIN COX18, MITOCHONDRIAL"/>
    <property type="match status" value="1"/>
</dbReference>
<keyword evidence="7 10" id="KW-0472">Membrane</keyword>
<proteinExistence type="inferred from homology"/>
<keyword evidence="8" id="KW-0143">Chaperone</keyword>
<evidence type="ECO:0000256" key="7">
    <source>
        <dbReference type="ARBA" id="ARBA00023136"/>
    </source>
</evidence>
<dbReference type="OrthoDB" id="9780552at2"/>
<evidence type="ECO:0000256" key="9">
    <source>
        <dbReference type="RuleBase" id="RU003945"/>
    </source>
</evidence>
<keyword evidence="13" id="KW-1185">Reference proteome</keyword>
<dbReference type="Pfam" id="PF02096">
    <property type="entry name" value="60KD_IMP"/>
    <property type="match status" value="1"/>
</dbReference>
<evidence type="ECO:0000313" key="12">
    <source>
        <dbReference type="EMBL" id="SDX29503.1"/>
    </source>
</evidence>
<dbReference type="Proteomes" id="UP000198828">
    <property type="component" value="Unassembled WGS sequence"/>
</dbReference>
<evidence type="ECO:0000256" key="10">
    <source>
        <dbReference type="SAM" id="Phobius"/>
    </source>
</evidence>
<protein>
    <submittedName>
        <fullName evidence="12">Protein translocase subunit yidC</fullName>
    </submittedName>
</protein>
<dbReference type="InterPro" id="IPR001708">
    <property type="entry name" value="YidC/ALB3/OXA1/COX18"/>
</dbReference>
<evidence type="ECO:0000256" key="5">
    <source>
        <dbReference type="ARBA" id="ARBA00022927"/>
    </source>
</evidence>
<feature type="transmembrane region" description="Helical" evidence="10">
    <location>
        <begin position="96"/>
        <end position="119"/>
    </location>
</feature>
<dbReference type="InterPro" id="IPR047196">
    <property type="entry name" value="YidC_ALB_C"/>
</dbReference>
<comment type="subcellular location">
    <subcellularLocation>
        <location evidence="1">Cell membrane</location>
        <topology evidence="1">Multi-pass membrane protein</topology>
    </subcellularLocation>
    <subcellularLocation>
        <location evidence="9">Membrane</location>
        <topology evidence="9">Multi-pass membrane protein</topology>
    </subcellularLocation>
</comment>
<dbReference type="PANTHER" id="PTHR12428">
    <property type="entry name" value="OXA1"/>
    <property type="match status" value="1"/>
</dbReference>
<dbReference type="GO" id="GO:0032977">
    <property type="term" value="F:membrane insertase activity"/>
    <property type="evidence" value="ECO:0007669"/>
    <property type="project" value="InterPro"/>
</dbReference>
<keyword evidence="2" id="KW-0813">Transport</keyword>
<dbReference type="GO" id="GO:0051205">
    <property type="term" value="P:protein insertion into membrane"/>
    <property type="evidence" value="ECO:0007669"/>
    <property type="project" value="TreeGrafter"/>
</dbReference>
<reference evidence="12 13" key="1">
    <citation type="submission" date="2016-10" db="EMBL/GenBank/DDBJ databases">
        <authorList>
            <person name="de Groot N.N."/>
        </authorList>
    </citation>
    <scope>NUCLEOTIDE SEQUENCE [LARGE SCALE GENOMIC DNA]</scope>
    <source>
        <strain evidence="12 13">DSM 23310</strain>
    </source>
</reference>
<evidence type="ECO:0000256" key="4">
    <source>
        <dbReference type="ARBA" id="ARBA00022692"/>
    </source>
</evidence>
<feature type="transmembrane region" description="Helical" evidence="10">
    <location>
        <begin position="190"/>
        <end position="213"/>
    </location>
</feature>
<gene>
    <name evidence="12" type="ORF">SAMN05660923_02044</name>
</gene>
<dbReference type="NCBIfam" id="TIGR03592">
    <property type="entry name" value="yidC_oxa1_cterm"/>
    <property type="match status" value="1"/>
</dbReference>
<dbReference type="GO" id="GO:0005886">
    <property type="term" value="C:plasma membrane"/>
    <property type="evidence" value="ECO:0007669"/>
    <property type="project" value="UniProtKB-SubCell"/>
</dbReference>
<dbReference type="GO" id="GO:0015031">
    <property type="term" value="P:protein transport"/>
    <property type="evidence" value="ECO:0007669"/>
    <property type="project" value="UniProtKB-KW"/>
</dbReference>
<feature type="domain" description="Membrane insertase YidC/Oxa/ALB C-terminal" evidence="11">
    <location>
        <begin position="33"/>
        <end position="227"/>
    </location>
</feature>
<evidence type="ECO:0000256" key="6">
    <source>
        <dbReference type="ARBA" id="ARBA00022989"/>
    </source>
</evidence>
<evidence type="ECO:0000256" key="1">
    <source>
        <dbReference type="ARBA" id="ARBA00004651"/>
    </source>
</evidence>
<sequence length="237" mass="27401">MTSFFGNILGGLLKFVFDFVSSIGTESDFFSYYGISIILTTILFRLLLLPISLQQSRSTKIMNELQPKIQEIQRKYKNDPQTQQAKLMQLYKENNYNPASGCLILLIQFPIILAFFNVLRDPVRFVFKDINVYNAINKGFLWIPNLEQPDPYIWGLPLFAALTTFLQSKLMSTNIESNPQTESTQRMMNIFLPIMIFWAARSFPSGISLYWVVGNLFQIVQQLVINRSLGKIKEETR</sequence>
<keyword evidence="5" id="KW-0653">Protein transport</keyword>
<dbReference type="CDD" id="cd20070">
    <property type="entry name" value="5TM_YidC_Alb3"/>
    <property type="match status" value="1"/>
</dbReference>
<keyword evidence="3" id="KW-1003">Cell membrane</keyword>
<dbReference type="AlphaFoldDB" id="A0A1H3AIR0"/>
<evidence type="ECO:0000256" key="2">
    <source>
        <dbReference type="ARBA" id="ARBA00022448"/>
    </source>
</evidence>
<keyword evidence="6 10" id="KW-1133">Transmembrane helix</keyword>
<keyword evidence="4 9" id="KW-0812">Transmembrane</keyword>
<comment type="similarity">
    <text evidence="9">Belongs to the OXA1/ALB3/YidC family.</text>
</comment>
<evidence type="ECO:0000313" key="13">
    <source>
        <dbReference type="Proteomes" id="UP000198828"/>
    </source>
</evidence>
<name>A0A1H3AIR0_9FIRM</name>
<feature type="transmembrane region" description="Helical" evidence="10">
    <location>
        <begin position="30"/>
        <end position="53"/>
    </location>
</feature>
<dbReference type="InterPro" id="IPR028055">
    <property type="entry name" value="YidC/Oxa/ALB_C"/>
</dbReference>
<evidence type="ECO:0000256" key="8">
    <source>
        <dbReference type="ARBA" id="ARBA00023186"/>
    </source>
</evidence>
<evidence type="ECO:0000259" key="11">
    <source>
        <dbReference type="Pfam" id="PF02096"/>
    </source>
</evidence>
<dbReference type="EMBL" id="FNNG01000009">
    <property type="protein sequence ID" value="SDX29503.1"/>
    <property type="molecule type" value="Genomic_DNA"/>
</dbReference>
<accession>A0A1H3AIR0</accession>
<dbReference type="RefSeq" id="WP_093753371.1">
    <property type="nucleotide sequence ID" value="NZ_BSYN01000015.1"/>
</dbReference>
<evidence type="ECO:0000256" key="3">
    <source>
        <dbReference type="ARBA" id="ARBA00022475"/>
    </source>
</evidence>